<sequence length="112" mass="11744">MPVRKGGGRPIIVADLGFQRIGIDPGATAVQEQDGLAVVPGTLKGVQDAPFRQSEAREQNTADGRRRRNEPGIDAPGEGCGTPPCGGRGFVFGDAADQRPQDVGKLQSSVYE</sequence>
<protein>
    <submittedName>
        <fullName evidence="2">Uncharacterized protein</fullName>
    </submittedName>
</protein>
<reference evidence="2 3" key="1">
    <citation type="journal article" date="2017" name="Chemistry">
        <title>Isolation, Biosynthesis and Chemical Modifications of Rubterolones A-F: Rare Tropolone Alkaloids from Actinomadura sp. 5-2.</title>
        <authorList>
            <person name="Guo H."/>
            <person name="Benndorf R."/>
            <person name="Leichnitz D."/>
            <person name="Klassen J.L."/>
            <person name="Vollmers J."/>
            <person name="Gorls H."/>
            <person name="Steinacker M."/>
            <person name="Weigel C."/>
            <person name="Dahse H.M."/>
            <person name="Kaster A.K."/>
            <person name="de Beer Z.W."/>
            <person name="Poulsen M."/>
            <person name="Beemelmanns C."/>
        </authorList>
    </citation>
    <scope>NUCLEOTIDE SEQUENCE [LARGE SCALE GENOMIC DNA]</scope>
    <source>
        <strain evidence="2 3">5-2</strain>
    </source>
</reference>
<feature type="compositionally biased region" description="Gly residues" evidence="1">
    <location>
        <begin position="78"/>
        <end position="90"/>
    </location>
</feature>
<evidence type="ECO:0000313" key="2">
    <source>
        <dbReference type="EMBL" id="POM25497.1"/>
    </source>
</evidence>
<evidence type="ECO:0000313" key="3">
    <source>
        <dbReference type="Proteomes" id="UP000242367"/>
    </source>
</evidence>
<dbReference type="Proteomes" id="UP000242367">
    <property type="component" value="Unassembled WGS sequence"/>
</dbReference>
<dbReference type="EMBL" id="MTBP01000002">
    <property type="protein sequence ID" value="POM25497.1"/>
    <property type="molecule type" value="Genomic_DNA"/>
</dbReference>
<dbReference type="AlphaFoldDB" id="A0A2P4UKB3"/>
<evidence type="ECO:0000256" key="1">
    <source>
        <dbReference type="SAM" id="MobiDB-lite"/>
    </source>
</evidence>
<accession>A0A2P4UKB3</accession>
<organism evidence="2 3">
    <name type="scientific">Actinomadura rubteroloni</name>
    <dbReference type="NCBI Taxonomy" id="1926885"/>
    <lineage>
        <taxon>Bacteria</taxon>
        <taxon>Bacillati</taxon>
        <taxon>Actinomycetota</taxon>
        <taxon>Actinomycetes</taxon>
        <taxon>Streptosporangiales</taxon>
        <taxon>Thermomonosporaceae</taxon>
        <taxon>Actinomadura</taxon>
    </lineage>
</organism>
<comment type="caution">
    <text evidence="2">The sequence shown here is derived from an EMBL/GenBank/DDBJ whole genome shotgun (WGS) entry which is preliminary data.</text>
</comment>
<proteinExistence type="predicted"/>
<feature type="region of interest" description="Disordered" evidence="1">
    <location>
        <begin position="47"/>
        <end position="112"/>
    </location>
</feature>
<gene>
    <name evidence="2" type="ORF">BTM25_41450</name>
</gene>
<feature type="compositionally biased region" description="Basic and acidic residues" evidence="1">
    <location>
        <begin position="54"/>
        <end position="64"/>
    </location>
</feature>
<keyword evidence="3" id="KW-1185">Reference proteome</keyword>
<name>A0A2P4UKB3_9ACTN</name>